<accession>A0A0F1AQG5</accession>
<proteinExistence type="predicted"/>
<evidence type="ECO:0008006" key="3">
    <source>
        <dbReference type="Google" id="ProtNLM"/>
    </source>
</evidence>
<gene>
    <name evidence="1" type="ORF">SS37_18860</name>
</gene>
<dbReference type="PATRIC" id="fig|1619248.3.peg.3271"/>
<dbReference type="RefSeq" id="WP_045286309.1">
    <property type="nucleotide sequence ID" value="NZ_JZYX01000043.1"/>
</dbReference>
<reference evidence="1 2" key="1">
    <citation type="submission" date="2015-03" db="EMBL/GenBank/DDBJ databases">
        <authorList>
            <person name="McCorrison J."/>
            <person name="Sanka R."/>
            <person name="Adams M."/>
            <person name="Brinkac L."/>
            <person name="Nierman W."/>
            <person name="Sutton G."/>
            <person name="Nelson K."/>
            <person name="Kiedrowski L."/>
            <person name="Guerrero D."/>
            <person name="Bonomo R."/>
        </authorList>
    </citation>
    <scope>NUCLEOTIDE SEQUENCE [LARGE SCALE GENOMIC DNA]</scope>
    <source>
        <strain evidence="1 2">35699</strain>
    </source>
</reference>
<evidence type="ECO:0000313" key="1">
    <source>
        <dbReference type="EMBL" id="KJN23299.1"/>
    </source>
</evidence>
<evidence type="ECO:0000313" key="2">
    <source>
        <dbReference type="Proteomes" id="UP000033352"/>
    </source>
</evidence>
<comment type="caution">
    <text evidence="1">The sequence shown here is derived from an EMBL/GenBank/DDBJ whole genome shotgun (WGS) entry which is preliminary data.</text>
</comment>
<sequence>MRTVILLIAAVGLTACQTKRELPVQVAPPVAAAAPAPVAEEVAPVTAVSPEERLRACHQKIDALKHYDKKRANAARYALARAIKAKADTQASAAHISPEALHYALYHQDQSVEVICTQVSQRLDRLILNKVMKTSA</sequence>
<organism evidence="1 2">
    <name type="scientific">Enterobacter sichuanensis</name>
    <dbReference type="NCBI Taxonomy" id="2071710"/>
    <lineage>
        <taxon>Bacteria</taxon>
        <taxon>Pseudomonadati</taxon>
        <taxon>Pseudomonadota</taxon>
        <taxon>Gammaproteobacteria</taxon>
        <taxon>Enterobacterales</taxon>
        <taxon>Enterobacteriaceae</taxon>
        <taxon>Enterobacter</taxon>
        <taxon>Enterobacter cloacae complex</taxon>
    </lineage>
</organism>
<dbReference type="AlphaFoldDB" id="A0A0F1AQG5"/>
<dbReference type="Proteomes" id="UP000033352">
    <property type="component" value="Unassembled WGS sequence"/>
</dbReference>
<protein>
    <recommendedName>
        <fullName evidence="3">Lipoprotein</fullName>
    </recommendedName>
</protein>
<dbReference type="EMBL" id="JZYX01000043">
    <property type="protein sequence ID" value="KJN23299.1"/>
    <property type="molecule type" value="Genomic_DNA"/>
</dbReference>
<name>A0A0F1AQG5_9ENTR</name>
<dbReference type="PROSITE" id="PS51257">
    <property type="entry name" value="PROKAR_LIPOPROTEIN"/>
    <property type="match status" value="1"/>
</dbReference>